<dbReference type="GO" id="GO:0001680">
    <property type="term" value="P:tRNA 3'-terminal CCA addition"/>
    <property type="evidence" value="ECO:0007669"/>
    <property type="project" value="InterPro"/>
</dbReference>
<evidence type="ECO:0000256" key="8">
    <source>
        <dbReference type="ARBA" id="ARBA00022840"/>
    </source>
</evidence>
<dbReference type="PANTHER" id="PTHR47545">
    <property type="entry name" value="MULTIFUNCTIONAL CCA PROTEIN"/>
    <property type="match status" value="1"/>
</dbReference>
<dbReference type="SUPFAM" id="SSF81891">
    <property type="entry name" value="Poly A polymerase C-terminal region-like"/>
    <property type="match status" value="1"/>
</dbReference>
<comment type="similarity">
    <text evidence="11">Belongs to the tRNA nucleotidyltransferase/poly(A) polymerase family.</text>
</comment>
<dbReference type="GO" id="GO:0046872">
    <property type="term" value="F:metal ion binding"/>
    <property type="evidence" value="ECO:0007669"/>
    <property type="project" value="UniProtKB-KW"/>
</dbReference>
<comment type="cofactor">
    <cofactor evidence="1">
        <name>Mg(2+)</name>
        <dbReference type="ChEBI" id="CHEBI:18420"/>
    </cofactor>
</comment>
<evidence type="ECO:0000256" key="3">
    <source>
        <dbReference type="ARBA" id="ARBA00022694"/>
    </source>
</evidence>
<dbReference type="Gene3D" id="3.30.460.10">
    <property type="entry name" value="Beta Polymerase, domain 2"/>
    <property type="match status" value="1"/>
</dbReference>
<keyword evidence="2 11" id="KW-0808">Transferase</keyword>
<accession>A0A5C0ARN3</accession>
<keyword evidence="6" id="KW-0547">Nucleotide-binding</keyword>
<dbReference type="GO" id="GO:0003723">
    <property type="term" value="F:RNA binding"/>
    <property type="evidence" value="ECO:0007669"/>
    <property type="project" value="UniProtKB-KW"/>
</dbReference>
<protein>
    <submittedName>
        <fullName evidence="15">CCA tRNA nucleotidyltransferase</fullName>
        <ecNumber evidence="15">2.7.7.72</ecNumber>
    </submittedName>
</protein>
<evidence type="ECO:0000313" key="16">
    <source>
        <dbReference type="Proteomes" id="UP000325161"/>
    </source>
</evidence>
<keyword evidence="4 15" id="KW-0548">Nucleotidyltransferase</keyword>
<evidence type="ECO:0000256" key="9">
    <source>
        <dbReference type="ARBA" id="ARBA00022842"/>
    </source>
</evidence>
<dbReference type="KEGG" id="pacr:FXN63_02365"/>
<keyword evidence="9" id="KW-0460">Magnesium</keyword>
<organism evidence="15 16">
    <name type="scientific">Pigmentiphaga aceris</name>
    <dbReference type="NCBI Taxonomy" id="1940612"/>
    <lineage>
        <taxon>Bacteria</taxon>
        <taxon>Pseudomonadati</taxon>
        <taxon>Pseudomonadota</taxon>
        <taxon>Betaproteobacteria</taxon>
        <taxon>Burkholderiales</taxon>
        <taxon>Alcaligenaceae</taxon>
        <taxon>Pigmentiphaga</taxon>
    </lineage>
</organism>
<dbReference type="OrthoDB" id="9805698at2"/>
<evidence type="ECO:0000313" key="15">
    <source>
        <dbReference type="EMBL" id="QEI04812.1"/>
    </source>
</evidence>
<keyword evidence="7" id="KW-0692">RNA repair</keyword>
<dbReference type="Pfam" id="PF12627">
    <property type="entry name" value="PolyA_pol_RNAbd"/>
    <property type="match status" value="1"/>
</dbReference>
<dbReference type="GO" id="GO:0004810">
    <property type="term" value="F:CCA tRNA nucleotidyltransferase activity"/>
    <property type="evidence" value="ECO:0007669"/>
    <property type="project" value="UniProtKB-EC"/>
</dbReference>
<dbReference type="PIRSF" id="PIRSF000813">
    <property type="entry name" value="CCA_bact"/>
    <property type="match status" value="1"/>
</dbReference>
<keyword evidence="3" id="KW-0819">tRNA processing</keyword>
<dbReference type="Pfam" id="PF01743">
    <property type="entry name" value="PolyA_pol"/>
    <property type="match status" value="1"/>
</dbReference>
<evidence type="ECO:0000256" key="5">
    <source>
        <dbReference type="ARBA" id="ARBA00022723"/>
    </source>
</evidence>
<dbReference type="EC" id="2.7.7.72" evidence="15"/>
<dbReference type="SUPFAM" id="SSF81301">
    <property type="entry name" value="Nucleotidyltransferase"/>
    <property type="match status" value="1"/>
</dbReference>
<dbReference type="InterPro" id="IPR012006">
    <property type="entry name" value="CCA_bact"/>
</dbReference>
<reference evidence="15 16" key="1">
    <citation type="submission" date="2019-08" db="EMBL/GenBank/DDBJ databases">
        <title>Amphibian skin-associated Pigmentiphaga: genome sequence and occurrence across geography and hosts.</title>
        <authorList>
            <person name="Bletz M.C."/>
            <person name="Bunk B."/>
            <person name="Sproeer C."/>
            <person name="Biwer P."/>
            <person name="Reiter S."/>
            <person name="Rabemananjara F.C.E."/>
            <person name="Schulz S."/>
            <person name="Overmann J."/>
            <person name="Vences M."/>
        </authorList>
    </citation>
    <scope>NUCLEOTIDE SEQUENCE [LARGE SCALE GENOMIC DNA]</scope>
    <source>
        <strain evidence="15 16">Mada1488</strain>
    </source>
</reference>
<keyword evidence="5" id="KW-0479">Metal-binding</keyword>
<evidence type="ECO:0000256" key="11">
    <source>
        <dbReference type="RuleBase" id="RU003953"/>
    </source>
</evidence>
<dbReference type="CDD" id="cd05398">
    <property type="entry name" value="NT_ClassII-CCAase"/>
    <property type="match status" value="1"/>
</dbReference>
<gene>
    <name evidence="15" type="ORF">FXN63_02365</name>
</gene>
<dbReference type="RefSeq" id="WP_148812482.1">
    <property type="nucleotide sequence ID" value="NZ_CP043046.1"/>
</dbReference>
<keyword evidence="8" id="KW-0067">ATP-binding</keyword>
<dbReference type="InterPro" id="IPR002646">
    <property type="entry name" value="PolA_pol_head_dom"/>
</dbReference>
<evidence type="ECO:0000256" key="4">
    <source>
        <dbReference type="ARBA" id="ARBA00022695"/>
    </source>
</evidence>
<dbReference type="AlphaFoldDB" id="A0A5C0ARN3"/>
<dbReference type="Gene3D" id="1.10.3090.10">
    <property type="entry name" value="cca-adding enzyme, domain 2"/>
    <property type="match status" value="1"/>
</dbReference>
<feature type="domain" description="Poly A polymerase head" evidence="13">
    <location>
        <begin position="55"/>
        <end position="173"/>
    </location>
</feature>
<feature type="region of interest" description="Disordered" evidence="12">
    <location>
        <begin position="1"/>
        <end position="46"/>
    </location>
</feature>
<evidence type="ECO:0000256" key="12">
    <source>
        <dbReference type="SAM" id="MobiDB-lite"/>
    </source>
</evidence>
<name>A0A5C0ARN3_9BURK</name>
<dbReference type="GO" id="GO:0042245">
    <property type="term" value="P:RNA repair"/>
    <property type="evidence" value="ECO:0007669"/>
    <property type="project" value="UniProtKB-KW"/>
</dbReference>
<dbReference type="InterPro" id="IPR050124">
    <property type="entry name" value="tRNA_CCA-adding_enzyme"/>
</dbReference>
<dbReference type="PANTHER" id="PTHR47545:SF1">
    <property type="entry name" value="MULTIFUNCTIONAL CCA PROTEIN"/>
    <property type="match status" value="1"/>
</dbReference>
<evidence type="ECO:0000256" key="2">
    <source>
        <dbReference type="ARBA" id="ARBA00022679"/>
    </source>
</evidence>
<dbReference type="EMBL" id="CP043046">
    <property type="protein sequence ID" value="QEI04812.1"/>
    <property type="molecule type" value="Genomic_DNA"/>
</dbReference>
<dbReference type="Proteomes" id="UP000325161">
    <property type="component" value="Chromosome"/>
</dbReference>
<dbReference type="InterPro" id="IPR043519">
    <property type="entry name" value="NT_sf"/>
</dbReference>
<evidence type="ECO:0000256" key="7">
    <source>
        <dbReference type="ARBA" id="ARBA00022800"/>
    </source>
</evidence>
<evidence type="ECO:0000256" key="6">
    <source>
        <dbReference type="ARBA" id="ARBA00022741"/>
    </source>
</evidence>
<keyword evidence="10 11" id="KW-0694">RNA-binding</keyword>
<proteinExistence type="inferred from homology"/>
<dbReference type="InterPro" id="IPR032828">
    <property type="entry name" value="PolyA_RNA-bd"/>
</dbReference>
<evidence type="ECO:0000256" key="10">
    <source>
        <dbReference type="ARBA" id="ARBA00022884"/>
    </source>
</evidence>
<feature type="domain" description="tRNA nucleotidyltransferase/poly(A) polymerase RNA and SrmB- binding" evidence="14">
    <location>
        <begin position="199"/>
        <end position="260"/>
    </location>
</feature>
<sequence>MASRDSLDPVGSVPAAVNDTAVDSAPLQPARIDNPASDTSHGFPSADPATDGLSVYVVGGAVRDELLGLPAGDRDWVIVGTSPEDMTRRKFIPVGGDFPVFLHPRTKEEYALARTERKSGRGYRGFTFYAGPEVTLEEDLSRRDLRINAMARGKDGKLVDPFDGQADLAARRFRHVGEAFAEDPVRILRLARFAARFADFTVADDTLVLCQQMVAEGEADALVPERVWREMSRGLMQDTPSRMLAVLRDTHALSHVAPALELTDEVIASLDAAAAADLPLMSRYALLCAASPQAESLAERWRVPSEARDAARLLQLLLARSLDSDAARDPDAALDVIERTDGLRKPERLSALLQAAALRTTVDQHAWQTALNTVLAVDAGAIAKAHAGEPRGIKDAVRAARRAALAAG</sequence>
<evidence type="ECO:0000256" key="1">
    <source>
        <dbReference type="ARBA" id="ARBA00001946"/>
    </source>
</evidence>
<evidence type="ECO:0000259" key="13">
    <source>
        <dbReference type="Pfam" id="PF01743"/>
    </source>
</evidence>
<keyword evidence="16" id="KW-1185">Reference proteome</keyword>
<evidence type="ECO:0000259" key="14">
    <source>
        <dbReference type="Pfam" id="PF12627"/>
    </source>
</evidence>
<dbReference type="GO" id="GO:0005524">
    <property type="term" value="F:ATP binding"/>
    <property type="evidence" value="ECO:0007669"/>
    <property type="project" value="UniProtKB-KW"/>
</dbReference>